<evidence type="ECO:0000313" key="3">
    <source>
        <dbReference type="Proteomes" id="UP001303760"/>
    </source>
</evidence>
<dbReference type="InterPro" id="IPR029058">
    <property type="entry name" value="AB_hydrolase_fold"/>
</dbReference>
<organism evidence="2 3">
    <name type="scientific">Achaetomium macrosporum</name>
    <dbReference type="NCBI Taxonomy" id="79813"/>
    <lineage>
        <taxon>Eukaryota</taxon>
        <taxon>Fungi</taxon>
        <taxon>Dikarya</taxon>
        <taxon>Ascomycota</taxon>
        <taxon>Pezizomycotina</taxon>
        <taxon>Sordariomycetes</taxon>
        <taxon>Sordariomycetidae</taxon>
        <taxon>Sordariales</taxon>
        <taxon>Chaetomiaceae</taxon>
        <taxon>Achaetomium</taxon>
    </lineage>
</organism>
<protein>
    <submittedName>
        <fullName evidence="2">Uncharacterized protein</fullName>
    </submittedName>
</protein>
<comment type="caution">
    <text evidence="2">The sequence shown here is derived from an EMBL/GenBank/DDBJ whole genome shotgun (WGS) entry which is preliminary data.</text>
</comment>
<dbReference type="EMBL" id="MU860928">
    <property type="protein sequence ID" value="KAK4232750.1"/>
    <property type="molecule type" value="Genomic_DNA"/>
</dbReference>
<dbReference type="Gene3D" id="3.40.50.1820">
    <property type="entry name" value="alpha/beta hydrolase"/>
    <property type="match status" value="1"/>
</dbReference>
<gene>
    <name evidence="2" type="ORF">C8A03DRAFT_39624</name>
</gene>
<reference evidence="2" key="1">
    <citation type="journal article" date="2023" name="Mol. Phylogenet. Evol.">
        <title>Genome-scale phylogeny and comparative genomics of the fungal order Sordariales.</title>
        <authorList>
            <person name="Hensen N."/>
            <person name="Bonometti L."/>
            <person name="Westerberg I."/>
            <person name="Brannstrom I.O."/>
            <person name="Guillou S."/>
            <person name="Cros-Aarteil S."/>
            <person name="Calhoun S."/>
            <person name="Haridas S."/>
            <person name="Kuo A."/>
            <person name="Mondo S."/>
            <person name="Pangilinan J."/>
            <person name="Riley R."/>
            <person name="LaButti K."/>
            <person name="Andreopoulos B."/>
            <person name="Lipzen A."/>
            <person name="Chen C."/>
            <person name="Yan M."/>
            <person name="Daum C."/>
            <person name="Ng V."/>
            <person name="Clum A."/>
            <person name="Steindorff A."/>
            <person name="Ohm R.A."/>
            <person name="Martin F."/>
            <person name="Silar P."/>
            <person name="Natvig D.O."/>
            <person name="Lalanne C."/>
            <person name="Gautier V."/>
            <person name="Ament-Velasquez S.L."/>
            <person name="Kruys A."/>
            <person name="Hutchinson M.I."/>
            <person name="Powell A.J."/>
            <person name="Barry K."/>
            <person name="Miller A.N."/>
            <person name="Grigoriev I.V."/>
            <person name="Debuchy R."/>
            <person name="Gladieux P."/>
            <person name="Hiltunen Thoren M."/>
            <person name="Johannesson H."/>
        </authorList>
    </citation>
    <scope>NUCLEOTIDE SEQUENCE</scope>
    <source>
        <strain evidence="2">CBS 532.94</strain>
    </source>
</reference>
<proteinExistence type="predicted"/>
<accession>A0AAN7C035</accession>
<feature type="region of interest" description="Disordered" evidence="1">
    <location>
        <begin position="233"/>
        <end position="254"/>
    </location>
</feature>
<name>A0AAN7C035_9PEZI</name>
<dbReference type="Proteomes" id="UP001303760">
    <property type="component" value="Unassembled WGS sequence"/>
</dbReference>
<evidence type="ECO:0000313" key="2">
    <source>
        <dbReference type="EMBL" id="KAK4232750.1"/>
    </source>
</evidence>
<dbReference type="AlphaFoldDB" id="A0AAN7C035"/>
<evidence type="ECO:0000256" key="1">
    <source>
        <dbReference type="SAM" id="MobiDB-lite"/>
    </source>
</evidence>
<sequence>MATPAPSADDFLNDPRFNRTFSLPADPSRGRPRDFTIKYADYGYYNAAHSDQERVLLFFSPLMGSRLLHICKDDLARKHRIRIINPDRPGIGGTDGAPARDRLALWRDALPALLAHLQIRRLHAVAAHSGGTVYALDFVLHHPEFLLPCPLPSPPGATPASTPATATLLALGAPWILPSHTGSLPLSLAQHLLPAAAVRQADKLAALVNNHLGPAVGSSIGFAARLMPNRRQYDQEREQGVAGSEEEALEQHDRGVQFEEQTIWPALMRRVYDEGVAGLGEDAVLFLQKVEGTGTGSGVPGWGDWGDYDGLVDRLREVLKREEKRLRVRVYYAEKDVVVRDGGAESEGARWFDNCWAEGVGGGNADVVDYRSRTVHGADHDHVWDLRWGLVQEVFGQVGQVAEEGLNSG</sequence>
<keyword evidence="3" id="KW-1185">Reference proteome</keyword>
<reference evidence="2" key="2">
    <citation type="submission" date="2023-05" db="EMBL/GenBank/DDBJ databases">
        <authorList>
            <consortium name="Lawrence Berkeley National Laboratory"/>
            <person name="Steindorff A."/>
            <person name="Hensen N."/>
            <person name="Bonometti L."/>
            <person name="Westerberg I."/>
            <person name="Brannstrom I.O."/>
            <person name="Guillou S."/>
            <person name="Cros-Aarteil S."/>
            <person name="Calhoun S."/>
            <person name="Haridas S."/>
            <person name="Kuo A."/>
            <person name="Mondo S."/>
            <person name="Pangilinan J."/>
            <person name="Riley R."/>
            <person name="Labutti K."/>
            <person name="Andreopoulos B."/>
            <person name="Lipzen A."/>
            <person name="Chen C."/>
            <person name="Yanf M."/>
            <person name="Daum C."/>
            <person name="Ng V."/>
            <person name="Clum A."/>
            <person name="Ohm R."/>
            <person name="Martin F."/>
            <person name="Silar P."/>
            <person name="Natvig D."/>
            <person name="Lalanne C."/>
            <person name="Gautier V."/>
            <person name="Ament-Velasquez S.L."/>
            <person name="Kruys A."/>
            <person name="Hutchinson M.I."/>
            <person name="Powell A.J."/>
            <person name="Barry K."/>
            <person name="Miller A.N."/>
            <person name="Grigoriev I.V."/>
            <person name="Debuchy R."/>
            <person name="Gladieux P."/>
            <person name="Thoren M.H."/>
            <person name="Johannesson H."/>
        </authorList>
    </citation>
    <scope>NUCLEOTIDE SEQUENCE</scope>
    <source>
        <strain evidence="2">CBS 532.94</strain>
    </source>
</reference>
<dbReference type="SUPFAM" id="SSF53474">
    <property type="entry name" value="alpha/beta-Hydrolases"/>
    <property type="match status" value="1"/>
</dbReference>